<comment type="caution">
    <text evidence="1">The sequence shown here is derived from an EMBL/GenBank/DDBJ whole genome shotgun (WGS) entry which is preliminary data.</text>
</comment>
<evidence type="ECO:0000313" key="1">
    <source>
        <dbReference type="EMBL" id="KAA3679284.1"/>
    </source>
</evidence>
<name>A0A5J4NUX0_9TREM</name>
<protein>
    <submittedName>
        <fullName evidence="1">Uncharacterized protein</fullName>
    </submittedName>
</protein>
<dbReference type="EMBL" id="QNGE01000787">
    <property type="protein sequence ID" value="KAA3679284.1"/>
    <property type="molecule type" value="Genomic_DNA"/>
</dbReference>
<sequence length="254" mass="28085">IVDIVSEAIGNMLEAEFSPLALHFTRSRLRNSSDPHTGCSDQAHTPESQNGLSQWLQYVGLSRGSIMGSCCQSTVMLTEPFLGGQPKRGGNQEEIRTTDSTASCAYRLGHGWATLVRLLDERDYVRRLLDQRTSAKPPTTNQTTNCQLPRHDYVENGLHEPSLVDAIVPNQTRFVPVELMSKGRMNPLGSRSLDIQRCYDQLAFRLVKQLHASHRAFVDNVSKPNIEQTSSSSSALALLGDMVRTLSDEALSTS</sequence>
<accession>A0A5J4NUX0</accession>
<proteinExistence type="predicted"/>
<dbReference type="Proteomes" id="UP000324629">
    <property type="component" value="Unassembled WGS sequence"/>
</dbReference>
<evidence type="ECO:0000313" key="2">
    <source>
        <dbReference type="Proteomes" id="UP000324629"/>
    </source>
</evidence>
<reference evidence="1 2" key="1">
    <citation type="journal article" date="2019" name="Gigascience">
        <title>Whole-genome sequence of the oriental lung fluke Paragonimus westermani.</title>
        <authorList>
            <person name="Oey H."/>
            <person name="Zakrzewski M."/>
            <person name="Narain K."/>
            <person name="Devi K.R."/>
            <person name="Agatsuma T."/>
            <person name="Nawaratna S."/>
            <person name="Gobert G.N."/>
            <person name="Jones M.K."/>
            <person name="Ragan M.A."/>
            <person name="McManus D.P."/>
            <person name="Krause L."/>
        </authorList>
    </citation>
    <scope>NUCLEOTIDE SEQUENCE [LARGE SCALE GENOMIC DNA]</scope>
    <source>
        <strain evidence="1 2">IND2009</strain>
    </source>
</reference>
<feature type="non-terminal residue" evidence="1">
    <location>
        <position position="1"/>
    </location>
</feature>
<organism evidence="1 2">
    <name type="scientific">Paragonimus westermani</name>
    <dbReference type="NCBI Taxonomy" id="34504"/>
    <lineage>
        <taxon>Eukaryota</taxon>
        <taxon>Metazoa</taxon>
        <taxon>Spiralia</taxon>
        <taxon>Lophotrochozoa</taxon>
        <taxon>Platyhelminthes</taxon>
        <taxon>Trematoda</taxon>
        <taxon>Digenea</taxon>
        <taxon>Plagiorchiida</taxon>
        <taxon>Troglotremata</taxon>
        <taxon>Troglotrematidae</taxon>
        <taxon>Paragonimus</taxon>
    </lineage>
</organism>
<dbReference type="AlphaFoldDB" id="A0A5J4NUX0"/>
<keyword evidence="2" id="KW-1185">Reference proteome</keyword>
<gene>
    <name evidence="1" type="ORF">DEA37_0001013</name>
</gene>